<feature type="region of interest" description="Disordered" evidence="1">
    <location>
        <begin position="27"/>
        <end position="82"/>
    </location>
</feature>
<reference evidence="3" key="1">
    <citation type="journal article" date="2005" name="Nature">
        <title>The map-based sequence of the rice genome.</title>
        <authorList>
            <consortium name="International rice genome sequencing project (IRGSP)"/>
            <person name="Matsumoto T."/>
            <person name="Wu J."/>
            <person name="Kanamori H."/>
            <person name="Katayose Y."/>
            <person name="Fujisawa M."/>
            <person name="Namiki N."/>
            <person name="Mizuno H."/>
            <person name="Yamamoto K."/>
            <person name="Antonio B.A."/>
            <person name="Baba T."/>
            <person name="Sakata K."/>
            <person name="Nagamura Y."/>
            <person name="Aoki H."/>
            <person name="Arikawa K."/>
            <person name="Arita K."/>
            <person name="Bito T."/>
            <person name="Chiden Y."/>
            <person name="Fujitsuka N."/>
            <person name="Fukunaka R."/>
            <person name="Hamada M."/>
            <person name="Harada C."/>
            <person name="Hayashi A."/>
            <person name="Hijishita S."/>
            <person name="Honda M."/>
            <person name="Hosokawa S."/>
            <person name="Ichikawa Y."/>
            <person name="Idonuma A."/>
            <person name="Iijima M."/>
            <person name="Ikeda M."/>
            <person name="Ikeno M."/>
            <person name="Ito K."/>
            <person name="Ito S."/>
            <person name="Ito T."/>
            <person name="Ito Y."/>
            <person name="Ito Y."/>
            <person name="Iwabuchi A."/>
            <person name="Kamiya K."/>
            <person name="Karasawa W."/>
            <person name="Kurita K."/>
            <person name="Katagiri S."/>
            <person name="Kikuta A."/>
            <person name="Kobayashi H."/>
            <person name="Kobayashi N."/>
            <person name="Machita K."/>
            <person name="Maehara T."/>
            <person name="Masukawa M."/>
            <person name="Mizubayashi T."/>
            <person name="Mukai Y."/>
            <person name="Nagasaki H."/>
            <person name="Nagata Y."/>
            <person name="Naito S."/>
            <person name="Nakashima M."/>
            <person name="Nakama Y."/>
            <person name="Nakamichi Y."/>
            <person name="Nakamura M."/>
            <person name="Meguro A."/>
            <person name="Negishi M."/>
            <person name="Ohta I."/>
            <person name="Ohta T."/>
            <person name="Okamoto M."/>
            <person name="Ono N."/>
            <person name="Saji S."/>
            <person name="Sakaguchi M."/>
            <person name="Sakai K."/>
            <person name="Shibata M."/>
            <person name="Shimokawa T."/>
            <person name="Song J."/>
            <person name="Takazaki Y."/>
            <person name="Terasawa K."/>
            <person name="Tsugane M."/>
            <person name="Tsuji K."/>
            <person name="Ueda S."/>
            <person name="Waki K."/>
            <person name="Yamagata H."/>
            <person name="Yamamoto M."/>
            <person name="Yamamoto S."/>
            <person name="Yamane H."/>
            <person name="Yoshiki S."/>
            <person name="Yoshihara R."/>
            <person name="Yukawa K."/>
            <person name="Zhong H."/>
            <person name="Yano M."/>
            <person name="Yuan Q."/>
            <person name="Ouyang S."/>
            <person name="Liu J."/>
            <person name="Jones K.M."/>
            <person name="Gansberger K."/>
            <person name="Moffat K."/>
            <person name="Hill J."/>
            <person name="Bera J."/>
            <person name="Fadrosh D."/>
            <person name="Jin S."/>
            <person name="Johri S."/>
            <person name="Kim M."/>
            <person name="Overton L."/>
            <person name="Reardon M."/>
            <person name="Tsitrin T."/>
            <person name="Vuong H."/>
            <person name="Weaver B."/>
            <person name="Ciecko A."/>
            <person name="Tallon L."/>
            <person name="Jackson J."/>
            <person name="Pai G."/>
            <person name="Aken S.V."/>
            <person name="Utterback T."/>
            <person name="Reidmuller S."/>
            <person name="Feldblyum T."/>
            <person name="Hsiao J."/>
            <person name="Zismann V."/>
            <person name="Iobst S."/>
            <person name="de Vazeille A.R."/>
            <person name="Buell C.R."/>
            <person name="Ying K."/>
            <person name="Li Y."/>
            <person name="Lu T."/>
            <person name="Huang Y."/>
            <person name="Zhao Q."/>
            <person name="Feng Q."/>
            <person name="Zhang L."/>
            <person name="Zhu J."/>
            <person name="Weng Q."/>
            <person name="Mu J."/>
            <person name="Lu Y."/>
            <person name="Fan D."/>
            <person name="Liu Y."/>
            <person name="Guan J."/>
            <person name="Zhang Y."/>
            <person name="Yu S."/>
            <person name="Liu X."/>
            <person name="Zhang Y."/>
            <person name="Hong G."/>
            <person name="Han B."/>
            <person name="Choisne N."/>
            <person name="Demange N."/>
            <person name="Orjeda G."/>
            <person name="Samain S."/>
            <person name="Cattolico L."/>
            <person name="Pelletier E."/>
            <person name="Couloux A."/>
            <person name="Segurens B."/>
            <person name="Wincker P."/>
            <person name="D'Hont A."/>
            <person name="Scarpelli C."/>
            <person name="Weissenbach J."/>
            <person name="Salanoubat M."/>
            <person name="Quetier F."/>
            <person name="Yu Y."/>
            <person name="Kim H.R."/>
            <person name="Rambo T."/>
            <person name="Currie J."/>
            <person name="Collura K."/>
            <person name="Luo M."/>
            <person name="Yang T."/>
            <person name="Ammiraju J.S.S."/>
            <person name="Engler F."/>
            <person name="Soderlund C."/>
            <person name="Wing R.A."/>
            <person name="Palmer L.E."/>
            <person name="de la Bastide M."/>
            <person name="Spiegel L."/>
            <person name="Nascimento L."/>
            <person name="Zutavern T."/>
            <person name="O'Shaughnessy A."/>
            <person name="Dike S."/>
            <person name="Dedhia N."/>
            <person name="Preston R."/>
            <person name="Balija V."/>
            <person name="McCombie W.R."/>
            <person name="Chow T."/>
            <person name="Chen H."/>
            <person name="Chung M."/>
            <person name="Chen C."/>
            <person name="Shaw J."/>
            <person name="Wu H."/>
            <person name="Hsiao K."/>
            <person name="Chao Y."/>
            <person name="Chu M."/>
            <person name="Cheng C."/>
            <person name="Hour A."/>
            <person name="Lee P."/>
            <person name="Lin S."/>
            <person name="Lin Y."/>
            <person name="Liou J."/>
            <person name="Liu S."/>
            <person name="Hsing Y."/>
            <person name="Raghuvanshi S."/>
            <person name="Mohanty A."/>
            <person name="Bharti A.K."/>
            <person name="Gaur A."/>
            <person name="Gupta V."/>
            <person name="Kumar D."/>
            <person name="Ravi V."/>
            <person name="Vij S."/>
            <person name="Kapur A."/>
            <person name="Khurana P."/>
            <person name="Khurana P."/>
            <person name="Khurana J.P."/>
            <person name="Tyagi A.K."/>
            <person name="Gaikwad K."/>
            <person name="Singh A."/>
            <person name="Dalal V."/>
            <person name="Srivastava S."/>
            <person name="Dixit A."/>
            <person name="Pal A.K."/>
            <person name="Ghazi I.A."/>
            <person name="Yadav M."/>
            <person name="Pandit A."/>
            <person name="Bhargava A."/>
            <person name="Sureshbabu K."/>
            <person name="Batra K."/>
            <person name="Sharma T.R."/>
            <person name="Mohapatra T."/>
            <person name="Singh N.K."/>
            <person name="Messing J."/>
            <person name="Nelson A.B."/>
            <person name="Fuks G."/>
            <person name="Kavchok S."/>
            <person name="Keizer G."/>
            <person name="Linton E."/>
            <person name="Llaca V."/>
            <person name="Song R."/>
            <person name="Tanyolac B."/>
            <person name="Young S."/>
            <person name="Ho-Il K."/>
            <person name="Hahn J.H."/>
            <person name="Sangsakoo G."/>
            <person name="Vanavichit A."/>
            <person name="de Mattos Luiz.A.T."/>
            <person name="Zimmer P.D."/>
            <person name="Malone G."/>
            <person name="Dellagostin O."/>
            <person name="de Oliveira A.C."/>
            <person name="Bevan M."/>
            <person name="Bancroft I."/>
            <person name="Minx P."/>
            <person name="Cordum H."/>
            <person name="Wilson R."/>
            <person name="Cheng Z."/>
            <person name="Jin W."/>
            <person name="Jiang J."/>
            <person name="Leong S.A."/>
            <person name="Iwama H."/>
            <person name="Gojobori T."/>
            <person name="Itoh T."/>
            <person name="Niimura Y."/>
            <person name="Fujii Y."/>
            <person name="Habara T."/>
            <person name="Sakai H."/>
            <person name="Sato Y."/>
            <person name="Wilson G."/>
            <person name="Kumar K."/>
            <person name="McCouch S."/>
            <person name="Juretic N."/>
            <person name="Hoen D."/>
            <person name="Wright S."/>
            <person name="Bruskiewich R."/>
            <person name="Bureau T."/>
            <person name="Miyao A."/>
            <person name="Hirochika H."/>
            <person name="Nishikawa T."/>
            <person name="Kadowaki K."/>
            <person name="Sugiura M."/>
            <person name="Burr B."/>
            <person name="Sasaki T."/>
        </authorList>
    </citation>
    <scope>NUCLEOTIDE SEQUENCE [LARGE SCALE GENOMIC DNA]</scope>
    <source>
        <strain evidence="3">cv. Nipponbare</strain>
    </source>
</reference>
<proteinExistence type="predicted"/>
<dbReference type="PaxDb" id="39947-A0A0P0WX57"/>
<reference evidence="2 3" key="2">
    <citation type="journal article" date="2013" name="Plant Cell Physiol.">
        <title>Rice Annotation Project Database (RAP-DB): an integrative and interactive database for rice genomics.</title>
        <authorList>
            <person name="Sakai H."/>
            <person name="Lee S.S."/>
            <person name="Tanaka T."/>
            <person name="Numa H."/>
            <person name="Kim J."/>
            <person name="Kawahara Y."/>
            <person name="Wakimoto H."/>
            <person name="Yang C.C."/>
            <person name="Iwamoto M."/>
            <person name="Abe T."/>
            <person name="Yamada Y."/>
            <person name="Muto A."/>
            <person name="Inokuchi H."/>
            <person name="Ikemura T."/>
            <person name="Matsumoto T."/>
            <person name="Sasaki T."/>
            <person name="Itoh T."/>
        </authorList>
    </citation>
    <scope>NUCLEOTIDE SEQUENCE [LARGE SCALE GENOMIC DNA]</scope>
    <source>
        <strain evidence="3">cv. Nipponbare</strain>
    </source>
</reference>
<dbReference type="AlphaFoldDB" id="A0A0P0WX57"/>
<feature type="compositionally biased region" description="Basic and acidic residues" evidence="1">
    <location>
        <begin position="41"/>
        <end position="50"/>
    </location>
</feature>
<gene>
    <name evidence="2" type="ordered locus">Os06g0522400</name>
    <name evidence="2" type="ORF">OSNPB_060522400</name>
</gene>
<sequence length="120" mass="13378">MAEANDEAKSDSEAELHLTVVLCTDKKGKLKPRRASSQILEKPKDVDGPENKSNPEGQVSDSSDSDYRQPIEQNSSDNDEEAEQLWKFAKEIKRNIRARKLGVHSNQAVEILDDANLISS</sequence>
<name>A0A0P0WX57_ORYSJ</name>
<organism evidence="2 3">
    <name type="scientific">Oryza sativa subsp. japonica</name>
    <name type="common">Rice</name>
    <dbReference type="NCBI Taxonomy" id="39947"/>
    <lineage>
        <taxon>Eukaryota</taxon>
        <taxon>Viridiplantae</taxon>
        <taxon>Streptophyta</taxon>
        <taxon>Embryophyta</taxon>
        <taxon>Tracheophyta</taxon>
        <taxon>Spermatophyta</taxon>
        <taxon>Magnoliopsida</taxon>
        <taxon>Liliopsida</taxon>
        <taxon>Poales</taxon>
        <taxon>Poaceae</taxon>
        <taxon>BOP clade</taxon>
        <taxon>Oryzoideae</taxon>
        <taxon>Oryzeae</taxon>
        <taxon>Oryzinae</taxon>
        <taxon>Oryza</taxon>
        <taxon>Oryza sativa</taxon>
    </lineage>
</organism>
<evidence type="ECO:0000313" key="3">
    <source>
        <dbReference type="Proteomes" id="UP000059680"/>
    </source>
</evidence>
<evidence type="ECO:0000256" key="1">
    <source>
        <dbReference type="SAM" id="MobiDB-lite"/>
    </source>
</evidence>
<dbReference type="STRING" id="39947.A0A0P0WX57"/>
<dbReference type="InParanoid" id="A0A0P0WX57"/>
<dbReference type="Proteomes" id="UP000059680">
    <property type="component" value="Chromosome 6"/>
</dbReference>
<feature type="compositionally biased region" description="Polar residues" evidence="1">
    <location>
        <begin position="51"/>
        <end position="62"/>
    </location>
</feature>
<accession>A0A0P0WX57</accession>
<keyword evidence="3" id="KW-1185">Reference proteome</keyword>
<evidence type="ECO:0000313" key="2">
    <source>
        <dbReference type="EMBL" id="BAS98016.1"/>
    </source>
</evidence>
<protein>
    <submittedName>
        <fullName evidence="2">Os06g0522400 protein</fullName>
    </submittedName>
</protein>
<reference evidence="2 3" key="3">
    <citation type="journal article" date="2013" name="Rice">
        <title>Improvement of the Oryza sativa Nipponbare reference genome using next generation sequence and optical map data.</title>
        <authorList>
            <person name="Kawahara Y."/>
            <person name="de la Bastide M."/>
            <person name="Hamilton J.P."/>
            <person name="Kanamori H."/>
            <person name="McCombie W.R."/>
            <person name="Ouyang S."/>
            <person name="Schwartz D.C."/>
            <person name="Tanaka T."/>
            <person name="Wu J."/>
            <person name="Zhou S."/>
            <person name="Childs K.L."/>
            <person name="Davidson R.M."/>
            <person name="Lin H."/>
            <person name="Quesada-Ocampo L."/>
            <person name="Vaillancourt B."/>
            <person name="Sakai H."/>
            <person name="Lee S.S."/>
            <person name="Kim J."/>
            <person name="Numa H."/>
            <person name="Itoh T."/>
            <person name="Buell C.R."/>
            <person name="Matsumoto T."/>
        </authorList>
    </citation>
    <scope>NUCLEOTIDE SEQUENCE [LARGE SCALE GENOMIC DNA]</scope>
    <source>
        <strain evidence="3">cv. Nipponbare</strain>
    </source>
</reference>
<dbReference type="EMBL" id="AP014962">
    <property type="protein sequence ID" value="BAS98016.1"/>
    <property type="molecule type" value="Genomic_DNA"/>
</dbReference>